<dbReference type="Proteomes" id="UP000244090">
    <property type="component" value="Unassembled WGS sequence"/>
</dbReference>
<keyword evidence="1" id="KW-0812">Transmembrane</keyword>
<gene>
    <name evidence="2" type="ORF">C8N46_101122</name>
</gene>
<protein>
    <recommendedName>
        <fullName evidence="4">Peptidase E</fullName>
    </recommendedName>
</protein>
<dbReference type="EMBL" id="QBKT01000001">
    <property type="protein sequence ID" value="PTX63522.1"/>
    <property type="molecule type" value="Genomic_DNA"/>
</dbReference>
<sequence length="182" mass="21523">MLFGYLCGRPKMSFNFMKLQRFLLFFLIVPFFGFTTLHKFYVSVTNIEYSETNKALQITTRIFIDDFQRVLKERYDLQEELTTEKNVAEVENLMQKYLTKKIKIWVNGEAKSFNFIGKKYEDDVTVCYLEIVAIDSVQSLTIENGLLYEIEEDQQNLVHVKINNSRKSLLLVRQNDKGLLKF</sequence>
<evidence type="ECO:0000313" key="2">
    <source>
        <dbReference type="EMBL" id="PTX63522.1"/>
    </source>
</evidence>
<comment type="caution">
    <text evidence="2">The sequence shown here is derived from an EMBL/GenBank/DDBJ whole genome shotgun (WGS) entry which is preliminary data.</text>
</comment>
<dbReference type="InterPro" id="IPR046525">
    <property type="entry name" value="DUF6702"/>
</dbReference>
<keyword evidence="1" id="KW-1133">Transmembrane helix</keyword>
<keyword evidence="1" id="KW-0472">Membrane</keyword>
<dbReference type="Pfam" id="PF20420">
    <property type="entry name" value="DUF6702"/>
    <property type="match status" value="1"/>
</dbReference>
<organism evidence="2 3">
    <name type="scientific">Kordia periserrulae</name>
    <dbReference type="NCBI Taxonomy" id="701523"/>
    <lineage>
        <taxon>Bacteria</taxon>
        <taxon>Pseudomonadati</taxon>
        <taxon>Bacteroidota</taxon>
        <taxon>Flavobacteriia</taxon>
        <taxon>Flavobacteriales</taxon>
        <taxon>Flavobacteriaceae</taxon>
        <taxon>Kordia</taxon>
    </lineage>
</organism>
<keyword evidence="3" id="KW-1185">Reference proteome</keyword>
<evidence type="ECO:0008006" key="4">
    <source>
        <dbReference type="Google" id="ProtNLM"/>
    </source>
</evidence>
<name>A0A2T6C5G2_9FLAO</name>
<proteinExistence type="predicted"/>
<feature type="transmembrane region" description="Helical" evidence="1">
    <location>
        <begin position="21"/>
        <end position="41"/>
    </location>
</feature>
<evidence type="ECO:0000256" key="1">
    <source>
        <dbReference type="SAM" id="Phobius"/>
    </source>
</evidence>
<evidence type="ECO:0000313" key="3">
    <source>
        <dbReference type="Proteomes" id="UP000244090"/>
    </source>
</evidence>
<accession>A0A2T6C5G2</accession>
<reference evidence="2 3" key="1">
    <citation type="submission" date="2018-04" db="EMBL/GenBank/DDBJ databases">
        <title>Genomic Encyclopedia of Archaeal and Bacterial Type Strains, Phase II (KMG-II): from individual species to whole genera.</title>
        <authorList>
            <person name="Goeker M."/>
        </authorList>
    </citation>
    <scope>NUCLEOTIDE SEQUENCE [LARGE SCALE GENOMIC DNA]</scope>
    <source>
        <strain evidence="2 3">DSM 25731</strain>
    </source>
</reference>
<dbReference type="AlphaFoldDB" id="A0A2T6C5G2"/>